<dbReference type="AlphaFoldDB" id="A0AAD8MD31"/>
<name>A0AAD8MD31_9APIA</name>
<evidence type="ECO:0000313" key="1">
    <source>
        <dbReference type="EMBL" id="KAK1371100.1"/>
    </source>
</evidence>
<dbReference type="Proteomes" id="UP001237642">
    <property type="component" value="Unassembled WGS sequence"/>
</dbReference>
<reference evidence="1" key="2">
    <citation type="submission" date="2023-05" db="EMBL/GenBank/DDBJ databases">
        <authorList>
            <person name="Schelkunov M.I."/>
        </authorList>
    </citation>
    <scope>NUCLEOTIDE SEQUENCE</scope>
    <source>
        <strain evidence="1">Hsosn_3</strain>
        <tissue evidence="1">Leaf</tissue>
    </source>
</reference>
<organism evidence="1 2">
    <name type="scientific">Heracleum sosnowskyi</name>
    <dbReference type="NCBI Taxonomy" id="360622"/>
    <lineage>
        <taxon>Eukaryota</taxon>
        <taxon>Viridiplantae</taxon>
        <taxon>Streptophyta</taxon>
        <taxon>Embryophyta</taxon>
        <taxon>Tracheophyta</taxon>
        <taxon>Spermatophyta</taxon>
        <taxon>Magnoliopsida</taxon>
        <taxon>eudicotyledons</taxon>
        <taxon>Gunneridae</taxon>
        <taxon>Pentapetalae</taxon>
        <taxon>asterids</taxon>
        <taxon>campanulids</taxon>
        <taxon>Apiales</taxon>
        <taxon>Apiaceae</taxon>
        <taxon>Apioideae</taxon>
        <taxon>apioid superclade</taxon>
        <taxon>Tordylieae</taxon>
        <taxon>Tordyliinae</taxon>
        <taxon>Heracleum</taxon>
    </lineage>
</organism>
<sequence length="285" mass="32819">MNLAGKSNSNLKLGFQISKLYTSPPSRIHYGRSQSTIDDQDNTVSVLKGIYDTIKEHAVISKLTGIGVSVHDIHDARIYSRGTDGASNNAVPVAEFPVTSTVKMSLWKVFKKKVSDPCAFQMKLQVWLIVRLLHIVTINLHKNVDIYRYPIETARRVKALTYTWNFEKLTSLHVHAWYQEGFEDRNVFSKILWMLSGSLSILPCSRKRLRWKTMMILQTGAQMAEQFRLVHGLRKLRVPTNPKKSFFCLKFPHIIWKGDALLPQYINSIQLELLVQVVHFTGFRY</sequence>
<keyword evidence="2" id="KW-1185">Reference proteome</keyword>
<comment type="caution">
    <text evidence="1">The sequence shown here is derived from an EMBL/GenBank/DDBJ whole genome shotgun (WGS) entry which is preliminary data.</text>
</comment>
<accession>A0AAD8MD31</accession>
<dbReference type="EMBL" id="JAUIZM010000008">
    <property type="protein sequence ID" value="KAK1371100.1"/>
    <property type="molecule type" value="Genomic_DNA"/>
</dbReference>
<gene>
    <name evidence="1" type="ORF">POM88_037192</name>
</gene>
<proteinExistence type="predicted"/>
<protein>
    <submittedName>
        <fullName evidence="1">Uncharacterized protein</fullName>
    </submittedName>
</protein>
<reference evidence="1" key="1">
    <citation type="submission" date="2023-02" db="EMBL/GenBank/DDBJ databases">
        <title>Genome of toxic invasive species Heracleum sosnowskyi carries increased number of genes despite the absence of recent whole-genome duplications.</title>
        <authorList>
            <person name="Schelkunov M."/>
            <person name="Shtratnikova V."/>
            <person name="Makarenko M."/>
            <person name="Klepikova A."/>
            <person name="Omelchenko D."/>
            <person name="Novikova G."/>
            <person name="Obukhova E."/>
            <person name="Bogdanov V."/>
            <person name="Penin A."/>
            <person name="Logacheva M."/>
        </authorList>
    </citation>
    <scope>NUCLEOTIDE SEQUENCE</scope>
    <source>
        <strain evidence="1">Hsosn_3</strain>
        <tissue evidence="1">Leaf</tissue>
    </source>
</reference>
<evidence type="ECO:0000313" key="2">
    <source>
        <dbReference type="Proteomes" id="UP001237642"/>
    </source>
</evidence>